<keyword evidence="3" id="KW-0732">Signal</keyword>
<dbReference type="STRING" id="1081102.A0A162KBK2"/>
<gene>
    <name evidence="4" type="ORF">SPI_02445</name>
</gene>
<dbReference type="InterPro" id="IPR015943">
    <property type="entry name" value="WD40/YVTN_repeat-like_dom_sf"/>
</dbReference>
<dbReference type="Gene3D" id="2.130.10.10">
    <property type="entry name" value="YVTN repeat-like/Quinoprotein amine dehydrogenase"/>
    <property type="match status" value="1"/>
</dbReference>
<feature type="signal peptide" evidence="3">
    <location>
        <begin position="1"/>
        <end position="21"/>
    </location>
</feature>
<feature type="region of interest" description="Disordered" evidence="2">
    <location>
        <begin position="158"/>
        <end position="178"/>
    </location>
</feature>
<dbReference type="Proteomes" id="UP000076874">
    <property type="component" value="Unassembled WGS sequence"/>
</dbReference>
<dbReference type="AlphaFoldDB" id="A0A162KBK2"/>
<dbReference type="InterPro" id="IPR011045">
    <property type="entry name" value="N2O_reductase_N"/>
</dbReference>
<evidence type="ECO:0000256" key="3">
    <source>
        <dbReference type="SAM" id="SignalP"/>
    </source>
</evidence>
<evidence type="ECO:0000256" key="2">
    <source>
        <dbReference type="SAM" id="MobiDB-lite"/>
    </source>
</evidence>
<evidence type="ECO:0000313" key="4">
    <source>
        <dbReference type="EMBL" id="OAA65658.1"/>
    </source>
</evidence>
<reference evidence="4 5" key="1">
    <citation type="journal article" date="2016" name="Genome Biol. Evol.">
        <title>Divergent and convergent evolution of fungal pathogenicity.</title>
        <authorList>
            <person name="Shang Y."/>
            <person name="Xiao G."/>
            <person name="Zheng P."/>
            <person name="Cen K."/>
            <person name="Zhan S."/>
            <person name="Wang C."/>
        </authorList>
    </citation>
    <scope>NUCLEOTIDE SEQUENCE [LARGE SCALE GENOMIC DNA]</scope>
    <source>
        <strain evidence="4 5">RCEF 264</strain>
    </source>
</reference>
<dbReference type="PANTHER" id="PTHR30344">
    <property type="entry name" value="6-PHOSPHOGLUCONOLACTONASE-RELATED"/>
    <property type="match status" value="1"/>
</dbReference>
<dbReference type="Pfam" id="PF10282">
    <property type="entry name" value="Lactonase"/>
    <property type="match status" value="1"/>
</dbReference>
<evidence type="ECO:0000313" key="5">
    <source>
        <dbReference type="Proteomes" id="UP000076874"/>
    </source>
</evidence>
<feature type="chain" id="PRO_5007836460" evidence="3">
    <location>
        <begin position="22"/>
        <end position="399"/>
    </location>
</feature>
<evidence type="ECO:0000256" key="1">
    <source>
        <dbReference type="ARBA" id="ARBA00005564"/>
    </source>
</evidence>
<protein>
    <submittedName>
        <fullName evidence="4">Lactonase, 7-bladed beta propeller</fullName>
    </submittedName>
</protein>
<proteinExistence type="inferred from homology"/>
<comment type="caution">
    <text evidence="4">The sequence shown here is derived from an EMBL/GenBank/DDBJ whole genome shotgun (WGS) entry which is preliminary data.</text>
</comment>
<dbReference type="OrthoDB" id="9972196at2759"/>
<dbReference type="SUPFAM" id="SSF50974">
    <property type="entry name" value="Nitrous oxide reductase, N-terminal domain"/>
    <property type="match status" value="1"/>
</dbReference>
<keyword evidence="5" id="KW-1185">Reference proteome</keyword>
<sequence>MVSFKSSLSALLCLLPAAALADTANLLVSHYNGNIYTLTLTTGSTSSLTVSSSVKACGQMPSWLTLDKEGGKLYCTDESGANVGSTITSLTVGDAGVVKVLATERSPGGELHSTLFGGSDGKGFIAAAEYDPSAIATFKLPLSSGASYQQRFHYTMTGPGPNRARQDKPHPHSTFTDPTGKFLLSADLGADLIRIFSISAADGKLTECPAAATAPADGPRHGSWWQPKANSTDGTMLYIANELGNSVTVWQATYPTGTDSCLTLKKTQSLSAYPAGKSAPANSKTAEVHTFGNFVYASNRNDRSFGPQQDSCATYTVDPATGALTFLESTSAHSYYTRTFQINKAGDLVAFGGQTSSNVAIVARNVTTGRLGDLVANVQVGTPGVPGNEDGLSAVIWDE</sequence>
<dbReference type="InterPro" id="IPR019405">
    <property type="entry name" value="Lactonase_7-beta_prop"/>
</dbReference>
<dbReference type="InterPro" id="IPR050282">
    <property type="entry name" value="Cycloisomerase_2"/>
</dbReference>
<comment type="similarity">
    <text evidence="1">Belongs to the cycloisomerase 2 family.</text>
</comment>
<dbReference type="GO" id="GO:0017057">
    <property type="term" value="F:6-phosphogluconolactonase activity"/>
    <property type="evidence" value="ECO:0007669"/>
    <property type="project" value="TreeGrafter"/>
</dbReference>
<dbReference type="PANTHER" id="PTHR30344:SF1">
    <property type="entry name" value="6-PHOSPHOGLUCONOLACTONASE"/>
    <property type="match status" value="1"/>
</dbReference>
<dbReference type="EMBL" id="AZHD01000003">
    <property type="protein sequence ID" value="OAA65658.1"/>
    <property type="molecule type" value="Genomic_DNA"/>
</dbReference>
<name>A0A162KBK2_9HYPO</name>
<organism evidence="4 5">
    <name type="scientific">Niveomyces insectorum RCEF 264</name>
    <dbReference type="NCBI Taxonomy" id="1081102"/>
    <lineage>
        <taxon>Eukaryota</taxon>
        <taxon>Fungi</taxon>
        <taxon>Dikarya</taxon>
        <taxon>Ascomycota</taxon>
        <taxon>Pezizomycotina</taxon>
        <taxon>Sordariomycetes</taxon>
        <taxon>Hypocreomycetidae</taxon>
        <taxon>Hypocreales</taxon>
        <taxon>Cordycipitaceae</taxon>
        <taxon>Niveomyces</taxon>
    </lineage>
</organism>
<accession>A0A162KBK2</accession>